<protein>
    <submittedName>
        <fullName evidence="2">Uncharacterized protein</fullName>
    </submittedName>
</protein>
<dbReference type="EMBL" id="GEGO01005973">
    <property type="protein sequence ID" value="JAR89431.1"/>
    <property type="molecule type" value="Transcribed_RNA"/>
</dbReference>
<keyword evidence="1" id="KW-0812">Transmembrane</keyword>
<feature type="transmembrane region" description="Helical" evidence="1">
    <location>
        <begin position="49"/>
        <end position="68"/>
    </location>
</feature>
<dbReference type="AlphaFoldDB" id="A0A147BF93"/>
<sequence length="103" mass="12380">MRKKKSSSPCFLSCAFLSFRSAFLSYFLARDLKTKPKRRVKKKKRRKKASFYVSFFLLVPWTFFFAAFRKLFCFALLSRRLFFLISLRAARNPETKLRCAKRK</sequence>
<name>A0A147BF93_IXORI</name>
<evidence type="ECO:0000256" key="1">
    <source>
        <dbReference type="SAM" id="Phobius"/>
    </source>
</evidence>
<accession>A0A147BF93</accession>
<keyword evidence="1" id="KW-1133">Transmembrane helix</keyword>
<feature type="non-terminal residue" evidence="2">
    <location>
        <position position="103"/>
    </location>
</feature>
<feature type="transmembrane region" description="Helical" evidence="1">
    <location>
        <begin position="6"/>
        <end position="28"/>
    </location>
</feature>
<keyword evidence="1" id="KW-0472">Membrane</keyword>
<organism evidence="2">
    <name type="scientific">Ixodes ricinus</name>
    <name type="common">Common tick</name>
    <name type="synonym">Acarus ricinus</name>
    <dbReference type="NCBI Taxonomy" id="34613"/>
    <lineage>
        <taxon>Eukaryota</taxon>
        <taxon>Metazoa</taxon>
        <taxon>Ecdysozoa</taxon>
        <taxon>Arthropoda</taxon>
        <taxon>Chelicerata</taxon>
        <taxon>Arachnida</taxon>
        <taxon>Acari</taxon>
        <taxon>Parasitiformes</taxon>
        <taxon>Ixodida</taxon>
        <taxon>Ixodoidea</taxon>
        <taxon>Ixodidae</taxon>
        <taxon>Ixodinae</taxon>
        <taxon>Ixodes</taxon>
    </lineage>
</organism>
<reference evidence="2" key="1">
    <citation type="journal article" date="2018" name="PLoS Negl. Trop. Dis.">
        <title>Sialome diversity of ticks revealed by RNAseq of single tick salivary glands.</title>
        <authorList>
            <person name="Perner J."/>
            <person name="Kropackova S."/>
            <person name="Kopacek P."/>
            <person name="Ribeiro J.M."/>
        </authorList>
    </citation>
    <scope>NUCLEOTIDE SEQUENCE</scope>
    <source>
        <strain evidence="2">Siblings of single egg batch collected in Ceske Budejovice</strain>
        <tissue evidence="2">Salivary glands</tissue>
    </source>
</reference>
<proteinExistence type="predicted"/>
<evidence type="ECO:0000313" key="2">
    <source>
        <dbReference type="EMBL" id="JAR89431.1"/>
    </source>
</evidence>